<keyword evidence="1" id="KW-0732">Signal</keyword>
<dbReference type="OrthoDB" id="5783872at2"/>
<dbReference type="CDD" id="cd14797">
    <property type="entry name" value="DUF302"/>
    <property type="match status" value="1"/>
</dbReference>
<organism evidence="3 4">
    <name type="scientific">Roseovarius tolerans</name>
    <dbReference type="NCBI Taxonomy" id="74031"/>
    <lineage>
        <taxon>Bacteria</taxon>
        <taxon>Pseudomonadati</taxon>
        <taxon>Pseudomonadota</taxon>
        <taxon>Alphaproteobacteria</taxon>
        <taxon>Rhodobacterales</taxon>
        <taxon>Roseobacteraceae</taxon>
        <taxon>Roseovarius</taxon>
    </lineage>
</organism>
<evidence type="ECO:0000256" key="1">
    <source>
        <dbReference type="SAM" id="SignalP"/>
    </source>
</evidence>
<dbReference type="InterPro" id="IPR035923">
    <property type="entry name" value="TT1751-like_sf"/>
</dbReference>
<sequence length="156" mass="16694">MQRFLKLLAVLTVLAAPAQALEPREGWVIHDTAKSFADLVQAVRDAVSDAPIAIVTQASASDGAKMQGHSIAGNRVFGLYRNDYARRMLEASIAAGIEAPIRMYVTEDADGTASLSYKSPTAVFSPYFDEGGEKLRDLASELDGVFETVAKSAIAE</sequence>
<proteinExistence type="predicted"/>
<dbReference type="Pfam" id="PF03625">
    <property type="entry name" value="DUF302"/>
    <property type="match status" value="1"/>
</dbReference>
<dbReference type="Gene3D" id="3.30.310.70">
    <property type="entry name" value="TT1751-like domain"/>
    <property type="match status" value="1"/>
</dbReference>
<dbReference type="PANTHER" id="PTHR38342:SF2">
    <property type="entry name" value="INNER MEMBRANE OR EXPORTED"/>
    <property type="match status" value="1"/>
</dbReference>
<dbReference type="RefSeq" id="WP_050663885.1">
    <property type="nucleotide sequence ID" value="NZ_CP118494.1"/>
</dbReference>
<evidence type="ECO:0000259" key="2">
    <source>
        <dbReference type="Pfam" id="PF03625"/>
    </source>
</evidence>
<dbReference type="EMBL" id="LGVV01000053">
    <property type="protein sequence ID" value="KNX40430.1"/>
    <property type="molecule type" value="Genomic_DNA"/>
</dbReference>
<dbReference type="Proteomes" id="UP000037046">
    <property type="component" value="Unassembled WGS sequence"/>
</dbReference>
<dbReference type="STRING" id="74031.SAMN04488077_11926"/>
<comment type="caution">
    <text evidence="3">The sequence shown here is derived from an EMBL/GenBank/DDBJ whole genome shotgun (WGS) entry which is preliminary data.</text>
</comment>
<dbReference type="AlphaFoldDB" id="A0A0L6CRX2"/>
<dbReference type="SUPFAM" id="SSF103247">
    <property type="entry name" value="TT1751-like"/>
    <property type="match status" value="1"/>
</dbReference>
<protein>
    <recommendedName>
        <fullName evidence="2">DUF302 domain-containing protein</fullName>
    </recommendedName>
</protein>
<feature type="chain" id="PRO_5005562774" description="DUF302 domain-containing protein" evidence="1">
    <location>
        <begin position="21"/>
        <end position="156"/>
    </location>
</feature>
<accession>A0A0L6CRX2</accession>
<feature type="signal peptide" evidence="1">
    <location>
        <begin position="1"/>
        <end position="20"/>
    </location>
</feature>
<evidence type="ECO:0000313" key="4">
    <source>
        <dbReference type="Proteomes" id="UP000037046"/>
    </source>
</evidence>
<reference evidence="4" key="1">
    <citation type="submission" date="2015-07" db="EMBL/GenBank/DDBJ databases">
        <title>Draft Genome Sequence of Roseovarius tolerans EL-164, a producer of N-Acylated Alanine Methyl Esters (NAMEs).</title>
        <authorList>
            <person name="Voget S."/>
            <person name="Bruns H."/>
            <person name="Wagner-Doebler I."/>
            <person name="Schulz S."/>
            <person name="Daniel R."/>
        </authorList>
    </citation>
    <scope>NUCLEOTIDE SEQUENCE [LARGE SCALE GENOMIC DNA]</scope>
    <source>
        <strain evidence="4">EL-164</strain>
    </source>
</reference>
<dbReference type="PANTHER" id="PTHR38342">
    <property type="entry name" value="SLR5037 PROTEIN"/>
    <property type="match status" value="1"/>
</dbReference>
<dbReference type="InterPro" id="IPR005180">
    <property type="entry name" value="DUF302"/>
</dbReference>
<dbReference type="PATRIC" id="fig|74031.6.peg.3095"/>
<name>A0A0L6CRX2_9RHOB</name>
<evidence type="ECO:0000313" key="3">
    <source>
        <dbReference type="EMBL" id="KNX40430.1"/>
    </source>
</evidence>
<feature type="domain" description="DUF302" evidence="2">
    <location>
        <begin position="62"/>
        <end position="120"/>
    </location>
</feature>
<keyword evidence="4" id="KW-1185">Reference proteome</keyword>
<gene>
    <name evidence="3" type="ORF">ROTO_30340</name>
</gene>